<feature type="transmembrane region" description="Helical" evidence="1">
    <location>
        <begin position="422"/>
        <end position="444"/>
    </location>
</feature>
<reference evidence="2 3" key="1">
    <citation type="submission" date="2015-01" db="EMBL/GenBank/DDBJ databases">
        <title>Draft genome sequence of Pedobacter sp. NL19 isolated from sludge of an effluent treatment pond in an abandoned uranium mine.</title>
        <authorList>
            <person name="Santos T."/>
            <person name="Caetano T."/>
            <person name="Covas C."/>
            <person name="Cruz A."/>
            <person name="Mendo S."/>
        </authorList>
    </citation>
    <scope>NUCLEOTIDE SEQUENCE [LARGE SCALE GENOMIC DNA]</scope>
    <source>
        <strain evidence="2 3">NL19</strain>
    </source>
</reference>
<dbReference type="PANTHER" id="PTHR43471:SF1">
    <property type="entry name" value="ABC TRANSPORTER PERMEASE PROTEIN NOSY-RELATED"/>
    <property type="match status" value="1"/>
</dbReference>
<keyword evidence="1" id="KW-0812">Transmembrane</keyword>
<feature type="transmembrane region" description="Helical" evidence="1">
    <location>
        <begin position="205"/>
        <end position="226"/>
    </location>
</feature>
<sequence>MYQLEFKIFFSNKAARFGILILLISGFCSLYLGKQFIAKQKTVIEKAGKMQQEHTDKNVKYFGKDLGLLLYYNKFAMANIPDNWAAFANGQRDINPYLISVTMLGLEGQMYDTDLNNPSTLLMGNMDLAFVMIFLFPLVIIAFTYNVLSAEQESGIWGLIRSQSTLPMRIIWRKLTVRIIVVFAVFLILMISAAIYLSLAPDLRFILVSALISLYLIFWFSLSFWVISLGKSSSFNAVCLIAFWVALNIVSPAVLNVWLTQKYPVPEALENVVKQREGYHEKWDLDKSVTMDKFYKHYPQFKQYAFPEELTFSWYWYYAMQQMGDDDAAFSATRITEKLNQRQHFTHMTTLLLPGIETQSGLNQLAGSDLQAHTGFLQKLKAYHEKVRLFFYPLIFKEAKAENINWKQFRIEHYTDRKSEQVWQNLLSLIIFSIVPALSGIYNFKKRASLL</sequence>
<evidence type="ECO:0000313" key="2">
    <source>
        <dbReference type="EMBL" id="KIO78323.1"/>
    </source>
</evidence>
<evidence type="ECO:0000313" key="3">
    <source>
        <dbReference type="Proteomes" id="UP000032049"/>
    </source>
</evidence>
<dbReference type="PANTHER" id="PTHR43471">
    <property type="entry name" value="ABC TRANSPORTER PERMEASE"/>
    <property type="match status" value="1"/>
</dbReference>
<evidence type="ECO:0008006" key="4">
    <source>
        <dbReference type="Google" id="ProtNLM"/>
    </source>
</evidence>
<gene>
    <name evidence="2" type="ORF">TH53_04550</name>
</gene>
<feature type="transmembrane region" description="Helical" evidence="1">
    <location>
        <begin position="238"/>
        <end position="259"/>
    </location>
</feature>
<proteinExistence type="predicted"/>
<evidence type="ECO:0000256" key="1">
    <source>
        <dbReference type="SAM" id="Phobius"/>
    </source>
</evidence>
<dbReference type="InterPro" id="IPR021913">
    <property type="entry name" value="DUF3526"/>
</dbReference>
<name>A0A0D0F9B5_9SPHI</name>
<keyword evidence="3" id="KW-1185">Reference proteome</keyword>
<dbReference type="Pfam" id="PF12040">
    <property type="entry name" value="DUF3526"/>
    <property type="match status" value="1"/>
</dbReference>
<dbReference type="EMBL" id="JXRA01000017">
    <property type="protein sequence ID" value="KIO78323.1"/>
    <property type="molecule type" value="Genomic_DNA"/>
</dbReference>
<comment type="caution">
    <text evidence="2">The sequence shown here is derived from an EMBL/GenBank/DDBJ whole genome shotgun (WGS) entry which is preliminary data.</text>
</comment>
<protein>
    <recommendedName>
        <fullName evidence="4">ABC-2 type transport system permease protein</fullName>
    </recommendedName>
</protein>
<dbReference type="Proteomes" id="UP000032049">
    <property type="component" value="Unassembled WGS sequence"/>
</dbReference>
<dbReference type="STRING" id="1503925.TH53_04550"/>
<feature type="transmembrane region" description="Helical" evidence="1">
    <location>
        <begin position="14"/>
        <end position="32"/>
    </location>
</feature>
<keyword evidence="1" id="KW-0472">Membrane</keyword>
<feature type="transmembrane region" description="Helical" evidence="1">
    <location>
        <begin position="128"/>
        <end position="148"/>
    </location>
</feature>
<dbReference type="AlphaFoldDB" id="A0A0D0F9B5"/>
<feature type="transmembrane region" description="Helical" evidence="1">
    <location>
        <begin position="179"/>
        <end position="199"/>
    </location>
</feature>
<accession>A0A0D0F9B5</accession>
<keyword evidence="1" id="KW-1133">Transmembrane helix</keyword>
<organism evidence="2 3">
    <name type="scientific">Pedobacter lusitanus</name>
    <dbReference type="NCBI Taxonomy" id="1503925"/>
    <lineage>
        <taxon>Bacteria</taxon>
        <taxon>Pseudomonadati</taxon>
        <taxon>Bacteroidota</taxon>
        <taxon>Sphingobacteriia</taxon>
        <taxon>Sphingobacteriales</taxon>
        <taxon>Sphingobacteriaceae</taxon>
        <taxon>Pedobacter</taxon>
    </lineage>
</organism>